<protein>
    <recommendedName>
        <fullName evidence="3">Twitching motility protein PilT</fullName>
    </recommendedName>
</protein>
<gene>
    <name evidence="1" type="ORF">RNC47_21660</name>
</gene>
<organism evidence="1 2">
    <name type="scientific">Streptomyces millisiae</name>
    <dbReference type="NCBI Taxonomy" id="3075542"/>
    <lineage>
        <taxon>Bacteria</taxon>
        <taxon>Bacillati</taxon>
        <taxon>Actinomycetota</taxon>
        <taxon>Actinomycetes</taxon>
        <taxon>Kitasatosporales</taxon>
        <taxon>Streptomycetaceae</taxon>
        <taxon>Streptomyces</taxon>
    </lineage>
</organism>
<dbReference type="RefSeq" id="WP_311601126.1">
    <property type="nucleotide sequence ID" value="NZ_JAVREM010000031.1"/>
</dbReference>
<evidence type="ECO:0000313" key="1">
    <source>
        <dbReference type="EMBL" id="MDT0320942.1"/>
    </source>
</evidence>
<proteinExistence type="predicted"/>
<sequence>MLIVDSGPLVAFLNRNDPDHERCAELLESYDGDHFRALVPDHASAFTLLP</sequence>
<reference evidence="2" key="1">
    <citation type="submission" date="2023-07" db="EMBL/GenBank/DDBJ databases">
        <title>30 novel species of actinomycetes from the DSMZ collection.</title>
        <authorList>
            <person name="Nouioui I."/>
        </authorList>
    </citation>
    <scope>NUCLEOTIDE SEQUENCE [LARGE SCALE GENOMIC DNA]</scope>
    <source>
        <strain evidence="2">DSM 44918</strain>
    </source>
</reference>
<dbReference type="InterPro" id="IPR029060">
    <property type="entry name" value="PIN-like_dom_sf"/>
</dbReference>
<dbReference type="Proteomes" id="UP001183420">
    <property type="component" value="Unassembled WGS sequence"/>
</dbReference>
<name>A0ABU2LTM9_9ACTN</name>
<dbReference type="Gene3D" id="3.40.50.1010">
    <property type="entry name" value="5'-nuclease"/>
    <property type="match status" value="1"/>
</dbReference>
<dbReference type="SUPFAM" id="SSF88723">
    <property type="entry name" value="PIN domain-like"/>
    <property type="match status" value="1"/>
</dbReference>
<evidence type="ECO:0008006" key="3">
    <source>
        <dbReference type="Google" id="ProtNLM"/>
    </source>
</evidence>
<evidence type="ECO:0000313" key="2">
    <source>
        <dbReference type="Proteomes" id="UP001183420"/>
    </source>
</evidence>
<accession>A0ABU2LTM9</accession>
<dbReference type="EMBL" id="JAVREM010000031">
    <property type="protein sequence ID" value="MDT0320942.1"/>
    <property type="molecule type" value="Genomic_DNA"/>
</dbReference>
<keyword evidence="2" id="KW-1185">Reference proteome</keyword>
<comment type="caution">
    <text evidence="1">The sequence shown here is derived from an EMBL/GenBank/DDBJ whole genome shotgun (WGS) entry which is preliminary data.</text>
</comment>